<evidence type="ECO:0000256" key="4">
    <source>
        <dbReference type="ARBA" id="ARBA00022840"/>
    </source>
</evidence>
<keyword evidence="2 7" id="KW-0812">Transmembrane</keyword>
<feature type="transmembrane region" description="Helical" evidence="7">
    <location>
        <begin position="247"/>
        <end position="270"/>
    </location>
</feature>
<dbReference type="InterPro" id="IPR036640">
    <property type="entry name" value="ABC1_TM_sf"/>
</dbReference>
<feature type="transmembrane region" description="Helical" evidence="7">
    <location>
        <begin position="141"/>
        <end position="161"/>
    </location>
</feature>
<evidence type="ECO:0000313" key="10">
    <source>
        <dbReference type="EMBL" id="GIQ66357.1"/>
    </source>
</evidence>
<evidence type="ECO:0000256" key="5">
    <source>
        <dbReference type="ARBA" id="ARBA00022989"/>
    </source>
</evidence>
<dbReference type="Pfam" id="PF00005">
    <property type="entry name" value="ABC_tran"/>
    <property type="match status" value="1"/>
</dbReference>
<dbReference type="PANTHER" id="PTHR43394">
    <property type="entry name" value="ATP-DEPENDENT PERMEASE MDL1, MITOCHONDRIAL"/>
    <property type="match status" value="1"/>
</dbReference>
<dbReference type="PROSITE" id="PS50929">
    <property type="entry name" value="ABC_TM1F"/>
    <property type="match status" value="1"/>
</dbReference>
<accession>A0ABQ4NDP5</accession>
<dbReference type="PANTHER" id="PTHR43394:SF1">
    <property type="entry name" value="ATP-BINDING CASSETTE SUB-FAMILY B MEMBER 10, MITOCHONDRIAL"/>
    <property type="match status" value="1"/>
</dbReference>
<proteinExistence type="predicted"/>
<dbReference type="InterPro" id="IPR003593">
    <property type="entry name" value="AAA+_ATPase"/>
</dbReference>
<feature type="transmembrane region" description="Helical" evidence="7">
    <location>
        <begin position="66"/>
        <end position="87"/>
    </location>
</feature>
<dbReference type="InterPro" id="IPR027417">
    <property type="entry name" value="P-loop_NTPase"/>
</dbReference>
<evidence type="ECO:0000313" key="11">
    <source>
        <dbReference type="Proteomes" id="UP000680304"/>
    </source>
</evidence>
<gene>
    <name evidence="10" type="ORF">PACILC2_49250</name>
</gene>
<name>A0ABQ4NDP5_9BACL</name>
<dbReference type="PROSITE" id="PS00211">
    <property type="entry name" value="ABC_TRANSPORTER_1"/>
    <property type="match status" value="1"/>
</dbReference>
<comment type="caution">
    <text evidence="10">The sequence shown here is derived from an EMBL/GenBank/DDBJ whole genome shotgun (WGS) entry which is preliminary data.</text>
</comment>
<keyword evidence="3" id="KW-0547">Nucleotide-binding</keyword>
<keyword evidence="11" id="KW-1185">Reference proteome</keyword>
<feature type="domain" description="ABC transmembrane type-1" evidence="9">
    <location>
        <begin position="29"/>
        <end position="308"/>
    </location>
</feature>
<dbReference type="Gene3D" id="3.40.50.300">
    <property type="entry name" value="P-loop containing nucleotide triphosphate hydrolases"/>
    <property type="match status" value="1"/>
</dbReference>
<dbReference type="SMART" id="SM00382">
    <property type="entry name" value="AAA"/>
    <property type="match status" value="1"/>
</dbReference>
<evidence type="ECO:0000256" key="6">
    <source>
        <dbReference type="ARBA" id="ARBA00023136"/>
    </source>
</evidence>
<protein>
    <submittedName>
        <fullName evidence="10">Multidrug ABC transporter permease</fullName>
    </submittedName>
</protein>
<evidence type="ECO:0000256" key="2">
    <source>
        <dbReference type="ARBA" id="ARBA00022692"/>
    </source>
</evidence>
<reference evidence="10 11" key="1">
    <citation type="submission" date="2021-04" db="EMBL/GenBank/DDBJ databases">
        <title>Draft genome sequence of Paenibacillus cisolokensis, LC2-13A.</title>
        <authorList>
            <person name="Uke A."/>
            <person name="Chhe C."/>
            <person name="Baramee S."/>
            <person name="Kosugi A."/>
        </authorList>
    </citation>
    <scope>NUCLEOTIDE SEQUENCE [LARGE SCALE GENOMIC DNA]</scope>
    <source>
        <strain evidence="10 11">LC2-13A</strain>
    </source>
</reference>
<keyword evidence="5 7" id="KW-1133">Transmembrane helix</keyword>
<evidence type="ECO:0000256" key="7">
    <source>
        <dbReference type="SAM" id="Phobius"/>
    </source>
</evidence>
<dbReference type="Gene3D" id="1.20.1560.10">
    <property type="entry name" value="ABC transporter type 1, transmembrane domain"/>
    <property type="match status" value="1"/>
</dbReference>
<dbReference type="SUPFAM" id="SSF52540">
    <property type="entry name" value="P-loop containing nucleoside triphosphate hydrolases"/>
    <property type="match status" value="1"/>
</dbReference>
<dbReference type="Proteomes" id="UP000680304">
    <property type="component" value="Unassembled WGS sequence"/>
</dbReference>
<evidence type="ECO:0000256" key="3">
    <source>
        <dbReference type="ARBA" id="ARBA00022741"/>
    </source>
</evidence>
<evidence type="ECO:0000259" key="9">
    <source>
        <dbReference type="PROSITE" id="PS50929"/>
    </source>
</evidence>
<feature type="transmembrane region" description="Helical" evidence="7">
    <location>
        <begin position="167"/>
        <end position="188"/>
    </location>
</feature>
<feature type="domain" description="ABC transporter" evidence="8">
    <location>
        <begin position="340"/>
        <end position="575"/>
    </location>
</feature>
<keyword evidence="6 7" id="KW-0472">Membrane</keyword>
<sequence length="585" mass="64139">MMEASNKPGSWRRLWNLILQAEPPKLLLLTALLLSVMTTLAGLILPLFTKDLVDGFSAASLDRKQIVALGTVFLAQAIAGGLSVYMLNLGGNRVVAAIRERLWRKMLALPVAYFDRHKTGETISRMTNDTAVVKGLVAEHFASFCTGILSVAGALAIMLTMDWRMTAIMLLVFPVTALMMMPVGRAMFRISKGMQEETARFTAVLNRVLSEIRLVKASGSEPVEYVQGADGIEKLFRFGRREGRAQAVLSPLVSFVILLLLVTIIGYGGAQVSAGAITAGELVAFILYLFQIVMPLTQITHFFTQLQKAKGATESIIEILESEEEDLESGERNVPEAGTIEVDRVSFAYKANEPVLKNVSFTIEHGKKTAIVGPSGSGKTTLFSLLERFYAPDEGAIRFGGRGIETYALSAWRRKLGYVSQECPIIAGTIRENIGYGVDRIVSDRELEEAARLAYADEFIRQLPEGYDTEVGERGIKLSGGQRQRIAIARALLRNPDILMLDEATSSLDSRSEAVVQQALSNLMAGRTTIIIAHRLATVADADRIVFLDKGRVTGIGTHDELYRSHATYREFADRQLKLDDSAAS</sequence>
<dbReference type="SUPFAM" id="SSF90123">
    <property type="entry name" value="ABC transporter transmembrane region"/>
    <property type="match status" value="1"/>
</dbReference>
<dbReference type="InterPro" id="IPR011527">
    <property type="entry name" value="ABC1_TM_dom"/>
</dbReference>
<comment type="subcellular location">
    <subcellularLocation>
        <location evidence="1">Cell membrane</location>
        <topology evidence="1">Multi-pass membrane protein</topology>
    </subcellularLocation>
</comment>
<evidence type="ECO:0000259" key="8">
    <source>
        <dbReference type="PROSITE" id="PS50893"/>
    </source>
</evidence>
<dbReference type="PROSITE" id="PS50893">
    <property type="entry name" value="ABC_TRANSPORTER_2"/>
    <property type="match status" value="1"/>
</dbReference>
<dbReference type="InterPro" id="IPR003439">
    <property type="entry name" value="ABC_transporter-like_ATP-bd"/>
</dbReference>
<keyword evidence="4" id="KW-0067">ATP-binding</keyword>
<dbReference type="Pfam" id="PF00664">
    <property type="entry name" value="ABC_membrane"/>
    <property type="match status" value="1"/>
</dbReference>
<dbReference type="InterPro" id="IPR039421">
    <property type="entry name" value="Type_1_exporter"/>
</dbReference>
<dbReference type="CDD" id="cd18551">
    <property type="entry name" value="ABC_6TM_LmrA_like"/>
    <property type="match status" value="1"/>
</dbReference>
<organism evidence="10 11">
    <name type="scientific">Paenibacillus cisolokensis</name>
    <dbReference type="NCBI Taxonomy" id="1658519"/>
    <lineage>
        <taxon>Bacteria</taxon>
        <taxon>Bacillati</taxon>
        <taxon>Bacillota</taxon>
        <taxon>Bacilli</taxon>
        <taxon>Bacillales</taxon>
        <taxon>Paenibacillaceae</taxon>
        <taxon>Paenibacillus</taxon>
    </lineage>
</organism>
<dbReference type="EMBL" id="BOVJ01000176">
    <property type="protein sequence ID" value="GIQ66357.1"/>
    <property type="molecule type" value="Genomic_DNA"/>
</dbReference>
<feature type="transmembrane region" description="Helical" evidence="7">
    <location>
        <begin position="282"/>
        <end position="303"/>
    </location>
</feature>
<evidence type="ECO:0000256" key="1">
    <source>
        <dbReference type="ARBA" id="ARBA00004651"/>
    </source>
</evidence>
<dbReference type="InterPro" id="IPR017871">
    <property type="entry name" value="ABC_transporter-like_CS"/>
</dbReference>